<dbReference type="AlphaFoldDB" id="A0A8E0VFC8"/>
<keyword evidence="2" id="KW-1185">Reference proteome</keyword>
<evidence type="ECO:0000313" key="2">
    <source>
        <dbReference type="Proteomes" id="UP000728185"/>
    </source>
</evidence>
<sequence>MSTNFFLSVRSSIVPLQRYNPYTFVPRILYSSVTFLSCGNKKSGRGLASSYKASKHAQRVVSSDQFPPRNVATIQFAIKSL</sequence>
<dbReference type="Proteomes" id="UP000728185">
    <property type="component" value="Unassembled WGS sequence"/>
</dbReference>
<gene>
    <name evidence="1" type="ORF">FBUS_04202</name>
</gene>
<comment type="caution">
    <text evidence="1">The sequence shown here is derived from an EMBL/GenBank/DDBJ whole genome shotgun (WGS) entry which is preliminary data.</text>
</comment>
<organism evidence="1 2">
    <name type="scientific">Fasciolopsis buskii</name>
    <dbReference type="NCBI Taxonomy" id="27845"/>
    <lineage>
        <taxon>Eukaryota</taxon>
        <taxon>Metazoa</taxon>
        <taxon>Spiralia</taxon>
        <taxon>Lophotrochozoa</taxon>
        <taxon>Platyhelminthes</taxon>
        <taxon>Trematoda</taxon>
        <taxon>Digenea</taxon>
        <taxon>Plagiorchiida</taxon>
        <taxon>Echinostomata</taxon>
        <taxon>Echinostomatoidea</taxon>
        <taxon>Fasciolidae</taxon>
        <taxon>Fasciolopsis</taxon>
    </lineage>
</organism>
<dbReference type="EMBL" id="LUCM01010628">
    <property type="protein sequence ID" value="KAA0185200.1"/>
    <property type="molecule type" value="Genomic_DNA"/>
</dbReference>
<protein>
    <submittedName>
        <fullName evidence="1">Uncharacterized protein</fullName>
    </submittedName>
</protein>
<reference evidence="1" key="1">
    <citation type="submission" date="2019-05" db="EMBL/GenBank/DDBJ databases">
        <title>Annotation for the trematode Fasciolopsis buski.</title>
        <authorList>
            <person name="Choi Y.-J."/>
        </authorList>
    </citation>
    <scope>NUCLEOTIDE SEQUENCE</scope>
    <source>
        <strain evidence="1">HT</strain>
        <tissue evidence="1">Whole worm</tissue>
    </source>
</reference>
<accession>A0A8E0VFC8</accession>
<name>A0A8E0VFC8_9TREM</name>
<proteinExistence type="predicted"/>
<evidence type="ECO:0000313" key="1">
    <source>
        <dbReference type="EMBL" id="KAA0185200.1"/>
    </source>
</evidence>